<dbReference type="AlphaFoldDB" id="A0A5B9W757"/>
<dbReference type="KEGG" id="agv:OJF2_50960"/>
<keyword evidence="3" id="KW-1185">Reference proteome</keyword>
<protein>
    <submittedName>
        <fullName evidence="2">Uncharacterized protein</fullName>
    </submittedName>
</protein>
<dbReference type="Proteomes" id="UP000324233">
    <property type="component" value="Chromosome"/>
</dbReference>
<dbReference type="RefSeq" id="WP_148596187.1">
    <property type="nucleotide sequence ID" value="NZ_CP042997.1"/>
</dbReference>
<reference evidence="2 3" key="1">
    <citation type="submission" date="2019-08" db="EMBL/GenBank/DDBJ databases">
        <title>Deep-cultivation of Planctomycetes and their phenomic and genomic characterization uncovers novel biology.</title>
        <authorList>
            <person name="Wiegand S."/>
            <person name="Jogler M."/>
            <person name="Boedeker C."/>
            <person name="Pinto D."/>
            <person name="Vollmers J."/>
            <person name="Rivas-Marin E."/>
            <person name="Kohn T."/>
            <person name="Peeters S.H."/>
            <person name="Heuer A."/>
            <person name="Rast P."/>
            <person name="Oberbeckmann S."/>
            <person name="Bunk B."/>
            <person name="Jeske O."/>
            <person name="Meyerdierks A."/>
            <person name="Storesund J.E."/>
            <person name="Kallscheuer N."/>
            <person name="Luecker S."/>
            <person name="Lage O.M."/>
            <person name="Pohl T."/>
            <person name="Merkel B.J."/>
            <person name="Hornburger P."/>
            <person name="Mueller R.-W."/>
            <person name="Bruemmer F."/>
            <person name="Labrenz M."/>
            <person name="Spormann A.M."/>
            <person name="Op den Camp H."/>
            <person name="Overmann J."/>
            <person name="Amann R."/>
            <person name="Jetten M.S.M."/>
            <person name="Mascher T."/>
            <person name="Medema M.H."/>
            <person name="Devos D.P."/>
            <person name="Kaster A.-K."/>
            <person name="Ovreas L."/>
            <person name="Rohde M."/>
            <person name="Galperin M.Y."/>
            <person name="Jogler C."/>
        </authorList>
    </citation>
    <scope>NUCLEOTIDE SEQUENCE [LARGE SCALE GENOMIC DNA]</scope>
    <source>
        <strain evidence="2 3">OJF2</strain>
    </source>
</reference>
<evidence type="ECO:0000313" key="2">
    <source>
        <dbReference type="EMBL" id="QEH36512.1"/>
    </source>
</evidence>
<sequence length="131" mass="13123">MPKMTSPNDQGQHVNPGGAMQTLVPASVHGLPATIAAGNHATSNLILSDGLQIGAVGVTSTQTGLISVQRYLDDAGTIKQGAALTQALTANTAAVLNITDGNPFASFTVDISNTGGSQATLSNLGILLQGK</sequence>
<gene>
    <name evidence="2" type="ORF">OJF2_50960</name>
</gene>
<name>A0A5B9W757_9BACT</name>
<dbReference type="EMBL" id="CP042997">
    <property type="protein sequence ID" value="QEH36512.1"/>
    <property type="molecule type" value="Genomic_DNA"/>
</dbReference>
<feature type="region of interest" description="Disordered" evidence="1">
    <location>
        <begin position="1"/>
        <end position="20"/>
    </location>
</feature>
<evidence type="ECO:0000313" key="3">
    <source>
        <dbReference type="Proteomes" id="UP000324233"/>
    </source>
</evidence>
<organism evidence="2 3">
    <name type="scientific">Aquisphaera giovannonii</name>
    <dbReference type="NCBI Taxonomy" id="406548"/>
    <lineage>
        <taxon>Bacteria</taxon>
        <taxon>Pseudomonadati</taxon>
        <taxon>Planctomycetota</taxon>
        <taxon>Planctomycetia</taxon>
        <taxon>Isosphaerales</taxon>
        <taxon>Isosphaeraceae</taxon>
        <taxon>Aquisphaera</taxon>
    </lineage>
</organism>
<proteinExistence type="predicted"/>
<accession>A0A5B9W757</accession>
<dbReference type="OrthoDB" id="9862841at2"/>
<feature type="compositionally biased region" description="Polar residues" evidence="1">
    <location>
        <begin position="1"/>
        <end position="13"/>
    </location>
</feature>
<evidence type="ECO:0000256" key="1">
    <source>
        <dbReference type="SAM" id="MobiDB-lite"/>
    </source>
</evidence>